<dbReference type="InterPro" id="IPR032565">
    <property type="entry name" value="NCOA2/3_DUF4927"/>
</dbReference>
<evidence type="ECO:0000259" key="10">
    <source>
        <dbReference type="PROSITE" id="PS50112"/>
    </source>
</evidence>
<dbReference type="InterPro" id="IPR000014">
    <property type="entry name" value="PAS"/>
</dbReference>
<comment type="similarity">
    <text evidence="1">Belongs to the SRC/p160 nuclear receptor coactivator family.</text>
</comment>
<dbReference type="CDD" id="cd00130">
    <property type="entry name" value="PAS"/>
    <property type="match status" value="1"/>
</dbReference>
<dbReference type="InterPro" id="IPR009110">
    <property type="entry name" value="Nuc_rcpt_coact"/>
</dbReference>
<feature type="compositionally biased region" description="Basic and acidic residues" evidence="9">
    <location>
        <begin position="556"/>
        <end position="569"/>
    </location>
</feature>
<feature type="region of interest" description="Disordered" evidence="9">
    <location>
        <begin position="399"/>
        <end position="445"/>
    </location>
</feature>
<dbReference type="InterPro" id="IPR010011">
    <property type="entry name" value="NCO_DUF1518"/>
</dbReference>
<organism evidence="11 12">
    <name type="scientific">Cnephaeus nilssonii</name>
    <name type="common">Northern bat</name>
    <name type="synonym">Eptesicus nilssonii</name>
    <dbReference type="NCBI Taxonomy" id="3371016"/>
    <lineage>
        <taxon>Eukaryota</taxon>
        <taxon>Metazoa</taxon>
        <taxon>Chordata</taxon>
        <taxon>Craniata</taxon>
        <taxon>Vertebrata</taxon>
        <taxon>Euteleostomi</taxon>
        <taxon>Mammalia</taxon>
        <taxon>Eutheria</taxon>
        <taxon>Laurasiatheria</taxon>
        <taxon>Chiroptera</taxon>
        <taxon>Yangochiroptera</taxon>
        <taxon>Vespertilionidae</taxon>
        <taxon>Cnephaeus</taxon>
    </lineage>
</organism>
<keyword evidence="2" id="KW-0677">Repeat</keyword>
<comment type="caution">
    <text evidence="11">The sequence shown here is derived from an EMBL/GenBank/DDBJ whole genome shotgun (WGS) entry which is preliminary data.</text>
</comment>
<dbReference type="FunFam" id="3.30.450.20:FF:000007">
    <property type="entry name" value="Nuclear receptor coactivator"/>
    <property type="match status" value="1"/>
</dbReference>
<proteinExistence type="inferred from homology"/>
<dbReference type="SMART" id="SM00091">
    <property type="entry name" value="PAS"/>
    <property type="match status" value="1"/>
</dbReference>
<dbReference type="InterPro" id="IPR035965">
    <property type="entry name" value="PAS-like_dom_sf"/>
</dbReference>
<feature type="region of interest" description="Disordered" evidence="9">
    <location>
        <begin position="911"/>
        <end position="937"/>
    </location>
</feature>
<evidence type="ECO:0000256" key="7">
    <source>
        <dbReference type="ARBA" id="ARBA00054362"/>
    </source>
</evidence>
<feature type="compositionally biased region" description="Polar residues" evidence="9">
    <location>
        <begin position="399"/>
        <end position="418"/>
    </location>
</feature>
<dbReference type="Pfam" id="PF08832">
    <property type="entry name" value="SRC-1"/>
    <property type="match status" value="1"/>
</dbReference>
<dbReference type="Gene3D" id="6.10.140.20">
    <property type="entry name" value="Nuclear receptor coactivator, Ncoa-type, interlocking domain"/>
    <property type="match status" value="1"/>
</dbReference>
<keyword evidence="5" id="KW-0804">Transcription</keyword>
<dbReference type="InterPro" id="IPR014935">
    <property type="entry name" value="SRC/p160_LXXLL"/>
</dbReference>
<dbReference type="PROSITE" id="PS50112">
    <property type="entry name" value="PAS"/>
    <property type="match status" value="1"/>
</dbReference>
<evidence type="ECO:0000256" key="4">
    <source>
        <dbReference type="ARBA" id="ARBA00023159"/>
    </source>
</evidence>
<dbReference type="FunFam" id="3.30.450.20:FF:000008">
    <property type="entry name" value="Nuclear receptor coactivator"/>
    <property type="match status" value="1"/>
</dbReference>
<accession>A0AA40HK10</accession>
<feature type="region of interest" description="Disordered" evidence="9">
    <location>
        <begin position="489"/>
        <end position="671"/>
    </location>
</feature>
<evidence type="ECO:0000256" key="2">
    <source>
        <dbReference type="ARBA" id="ARBA00022737"/>
    </source>
</evidence>
<dbReference type="InterPro" id="IPR037077">
    <property type="entry name" value="Nuc_rcpt_coact_Ncoa_int_sf"/>
</dbReference>
<evidence type="ECO:0000256" key="9">
    <source>
        <dbReference type="SAM" id="MobiDB-lite"/>
    </source>
</evidence>
<evidence type="ECO:0000256" key="1">
    <source>
        <dbReference type="ARBA" id="ARBA00009933"/>
    </source>
</evidence>
<dbReference type="Pfam" id="PF14598">
    <property type="entry name" value="PAS_11"/>
    <property type="match status" value="1"/>
</dbReference>
<dbReference type="Pfam" id="PF16665">
    <property type="entry name" value="NCOA_u2"/>
    <property type="match status" value="1"/>
</dbReference>
<evidence type="ECO:0000256" key="5">
    <source>
        <dbReference type="ARBA" id="ARBA00023163"/>
    </source>
</evidence>
<dbReference type="GO" id="GO:0005634">
    <property type="term" value="C:nucleus"/>
    <property type="evidence" value="ECO:0007669"/>
    <property type="project" value="InterPro"/>
</dbReference>
<gene>
    <name evidence="11" type="ORF">QTO34_007762</name>
</gene>
<dbReference type="InterPro" id="IPR013767">
    <property type="entry name" value="PAS_fold"/>
</dbReference>
<dbReference type="Gene3D" id="3.30.450.20">
    <property type="entry name" value="PAS domain"/>
    <property type="match status" value="2"/>
</dbReference>
<dbReference type="EMBL" id="JAULJE010000019">
    <property type="protein sequence ID" value="KAK1332076.1"/>
    <property type="molecule type" value="Genomic_DNA"/>
</dbReference>
<sequence length="1352" mass="146712">MLLYTDCHVTRDKKKAAAANIDEVQKSDVSSTGQGVIDKDALGPMMLEALDGFFFVVNLEGNVVFVSENVTQYLRYNQEELMNKSVYSILHVGDHTEFVKNLLPKSIVNGGSWSGEPPRRNSHTFNCRMLVKPLPESEEEGHDNQEAHQKYETMQCFAVSQPKSIKEEGEVSSFEDLQSCLICVARRVPMKERPVLPSSESFTTRQDLQGKITSLDTSTMRAAMKPGWEDLVRRCIQKFHAQHEGESLSYAKRHHHEVLRQGLAFSQIYRFSLSDGTLVAAQTKSKLIRSQTTNEPQLVISLHMLHREQNVCLMNPDLTGQAMGKPLNPISSSSPAHQAMCSSNPGQDMAIGSNINFPINGPKEQMSMPMGRFGGSGGLNHVSGMQATTPQGSNYALKMNSPSQSSPGMNPGQPTSMLSPRHRMSPGVAGSPRIPPSQFSPAGSLHSPVGVCSSTGNSHSYTNSSLNALQALSEGHGVSLGSSLASPDLKMGNLQNSPVNMNPPPLSKMGSLDSKDCFGLYGEPSEGPAGQAESSCHPGEQKDTSDASGPQGVSSERADGQNRLHDSKGQTKLLQLLTTKSDQMEPSPLSSSLSDTNKDSAGSLPGSGSSHGTSLKEKHKILHRLLQDSSSPVDLAKLTAEATGKELSQEANSTAPGSEVTVKQEPVSPKKKENALLRYLLDKDDTKDIGLPEITPKLERLDSKTDPASNTKLIAMKTEKEEMSFEPSDQPGSELDNLEEILDDLQNSQLPQLFPDTRPGAPAGSVDKQAIINDLMQLTAENSPVTPVGAQKTALRISQSRMIGSNAARPTMPSGEWAPQSSVRVTCAATASAMNRTLQGGMIRNPAASIPMRPSSQPGQRQMLQSQVMNLGPSELEMNMGGAQYSQQQAPPNQTAPWPESILPIDQASFASQSRQPFGSSPDDLLCPHPAAESPSDEGALLDQLYLALRNFDGLEEIDRALGIPELVSQSQAVDPDQFSSQDSNMMLEQKAPVFPQQYASQAQMAQGSYSPMQDPNFHSMGQRPSYATLRMQPRPSLRPTGLVQNQPNQLRLQLQHRLQAQQNRQPLMNQMSNVSNVSNLTLRPGVPTQAPINAQMLAQRQREILNQHLRQRQMHQQQQVQQRTLMMRGQGLNMTSSMVAPSGMPATMSNPRVPQTNAQQFPFPPNYGISQQPDPGFTGATTPQSPLMSPRMAHTQSPMLQQTQASPAYQASSDMNGWAQGSMGGNSMFSQQSPPHFGQQANTSMYNNNMNINVSMATNTGGMSNMNQMTGQISMTSVTSVPTSGLSSMGPEQVNDPALRGGSLFSNQLPGMDMIKQEGDASRVRNREMCELGKVSMNVLWTKIGRVIEDG</sequence>
<name>A0AA40HK10_CNENI</name>
<feature type="domain" description="PAS" evidence="10">
    <location>
        <begin position="46"/>
        <end position="110"/>
    </location>
</feature>
<dbReference type="SUPFAM" id="SSF55785">
    <property type="entry name" value="PYP-like sensor domain (PAS domain)"/>
    <property type="match status" value="2"/>
</dbReference>
<evidence type="ECO:0000256" key="8">
    <source>
        <dbReference type="ARBA" id="ARBA00064983"/>
    </source>
</evidence>
<dbReference type="PIRSF" id="PIRSF038181">
    <property type="entry name" value="Nuclear_receptor_coactivator"/>
    <property type="match status" value="1"/>
</dbReference>
<dbReference type="InterPro" id="IPR017426">
    <property type="entry name" value="Nuclear_rcpt_coactivator"/>
</dbReference>
<feature type="compositionally biased region" description="Low complexity" evidence="9">
    <location>
        <begin position="570"/>
        <end position="580"/>
    </location>
</feature>
<dbReference type="GO" id="GO:0045944">
    <property type="term" value="P:positive regulation of transcription by RNA polymerase II"/>
    <property type="evidence" value="ECO:0007669"/>
    <property type="project" value="TreeGrafter"/>
</dbReference>
<keyword evidence="3" id="KW-0805">Transcription regulation</keyword>
<dbReference type="GO" id="GO:0016922">
    <property type="term" value="F:nuclear receptor binding"/>
    <property type="evidence" value="ECO:0007669"/>
    <property type="project" value="InterPro"/>
</dbReference>
<keyword evidence="4" id="KW-0010">Activator</keyword>
<evidence type="ECO:0000256" key="3">
    <source>
        <dbReference type="ARBA" id="ARBA00023015"/>
    </source>
</evidence>
<dbReference type="PANTHER" id="PTHR10684:SF2">
    <property type="entry name" value="NUCLEAR RECEPTOR COACTIVATOR 2"/>
    <property type="match status" value="1"/>
</dbReference>
<comment type="subunit">
    <text evidence="8">Present in a complex containing NCOA3, IKKA, IKKB, IKBKG and CREBBP. Present in a complex containing CARM1 and EP300/P300. Interacts (via C-terminus) with CREBBP. Interacts (via LXXLL 1, 2 and 3 motifs) with RORA (via AF-2 motif). Interacts (via LXXLL 1, 2 and 3 motifs) with RORC (via AF-2 motif). Interacts with APEX1. Interacts with BMAL1. Interacts with CARM1. Interacts with CASP8AP2. Interacts with CLOCK. Interacts with DDX5. Interacts with ESR1. Interacts with HIF1A. Interacts with NCOA1. Interacts with NR4A1/Nur77. Interacts with NR4A3; potentiates the activity of the NR4A3. Interacts with NR1H3. Interacts with NR3C1. Interacts with NR3C2. Interacts with PSMB9. Interacts with RARA. Interacts with RXRA. Interacts with RWDD3. Interacts with TTLL5/STAMP. Interacts with NR5A2.</text>
</comment>
<dbReference type="InterPro" id="IPR014920">
    <property type="entry name" value="Nuc_rcpt_coact_Ncoa-typ"/>
</dbReference>
<dbReference type="Proteomes" id="UP001177744">
    <property type="component" value="Unassembled WGS sequence"/>
</dbReference>
<evidence type="ECO:0000256" key="6">
    <source>
        <dbReference type="ARBA" id="ARBA00023242"/>
    </source>
</evidence>
<protein>
    <recommendedName>
        <fullName evidence="10">PAS domain-containing protein</fullName>
    </recommendedName>
</protein>
<dbReference type="Pfam" id="PF07469">
    <property type="entry name" value="DUF1518"/>
    <property type="match status" value="1"/>
</dbReference>
<dbReference type="Pfam" id="PF16279">
    <property type="entry name" value="DUF4927"/>
    <property type="match status" value="1"/>
</dbReference>
<dbReference type="Pfam" id="PF08815">
    <property type="entry name" value="Nuc_rec_co-act"/>
    <property type="match status" value="1"/>
</dbReference>
<dbReference type="PANTHER" id="PTHR10684">
    <property type="entry name" value="NUCLEAR RECEPTOR COACTIVATOR"/>
    <property type="match status" value="1"/>
</dbReference>
<evidence type="ECO:0000313" key="12">
    <source>
        <dbReference type="Proteomes" id="UP001177744"/>
    </source>
</evidence>
<dbReference type="SMART" id="SM01151">
    <property type="entry name" value="DUF1518"/>
    <property type="match status" value="1"/>
</dbReference>
<dbReference type="GO" id="GO:0003713">
    <property type="term" value="F:transcription coactivator activity"/>
    <property type="evidence" value="ECO:0007669"/>
    <property type="project" value="InterPro"/>
</dbReference>
<evidence type="ECO:0000313" key="11">
    <source>
        <dbReference type="EMBL" id="KAK1332076.1"/>
    </source>
</evidence>
<reference evidence="11" key="1">
    <citation type="submission" date="2023-06" db="EMBL/GenBank/DDBJ databases">
        <title>Reference genome for the Northern bat (Eptesicus nilssonii), a most northern bat species.</title>
        <authorList>
            <person name="Laine V.N."/>
            <person name="Pulliainen A.T."/>
            <person name="Lilley T.M."/>
        </authorList>
    </citation>
    <scope>NUCLEOTIDE SEQUENCE</scope>
    <source>
        <strain evidence="11">BLF_Eptnil</strain>
        <tissue evidence="11">Kidney</tissue>
    </source>
</reference>
<dbReference type="SUPFAM" id="SSF69125">
    <property type="entry name" value="Nuclear receptor coactivator interlocking domain"/>
    <property type="match status" value="1"/>
</dbReference>
<keyword evidence="6" id="KW-0539">Nucleus</keyword>
<comment type="function">
    <text evidence="7">Transcriptional coactivator for steroid receptors and nuclear receptors. Coactivator of the steroid binding domain (AF-2) but not of the modulating N-terminal domain (AF-1). Required with NCOA1 to control energy balance between white and brown adipose tissues. Critical regulator of glucose metabolism regulation, acts as a RORA coactivator to specifically modulate G6PC1 expression. Involved in the positive regulation of the transcriptional activity of the glucocorticoid receptor NR3C1 by sumoylation enhancer RWDD3. Positively regulates the circadian clock by acting as a transcriptional coactivator for the CLOCK-BMAL1 heterodimer.</text>
</comment>
<dbReference type="GO" id="GO:0032870">
    <property type="term" value="P:cellular response to hormone stimulus"/>
    <property type="evidence" value="ECO:0007669"/>
    <property type="project" value="TreeGrafter"/>
</dbReference>
<dbReference type="Pfam" id="PF00989">
    <property type="entry name" value="PAS"/>
    <property type="match status" value="1"/>
</dbReference>
<keyword evidence="12" id="KW-1185">Reference proteome</keyword>